<dbReference type="PROSITE" id="PS51222">
    <property type="entry name" value="DCD"/>
    <property type="match status" value="1"/>
</dbReference>
<dbReference type="AlphaFoldDB" id="A0A199UFL2"/>
<evidence type="ECO:0000313" key="4">
    <source>
        <dbReference type="Proteomes" id="UP000092600"/>
    </source>
</evidence>
<reference evidence="3 4" key="1">
    <citation type="journal article" date="2016" name="DNA Res.">
        <title>The draft genome of MD-2 pineapple using hybrid error correction of long reads.</title>
        <authorList>
            <person name="Redwan R.M."/>
            <person name="Saidin A."/>
            <person name="Kumar S.V."/>
        </authorList>
    </citation>
    <scope>NUCLEOTIDE SEQUENCE [LARGE SCALE GENOMIC DNA]</scope>
    <source>
        <strain evidence="4">cv. MD2</strain>
        <tissue evidence="3">Leaf</tissue>
    </source>
</reference>
<protein>
    <submittedName>
        <fullName evidence="3">B2 protein</fullName>
    </submittedName>
</protein>
<name>A0A199UFL2_ANACO</name>
<dbReference type="PANTHER" id="PTHR46444:SF19">
    <property type="entry name" value="OS02G0745600 PROTEIN"/>
    <property type="match status" value="1"/>
</dbReference>
<feature type="domain" description="DCD" evidence="2">
    <location>
        <begin position="72"/>
        <end position="199"/>
    </location>
</feature>
<dbReference type="PANTHER" id="PTHR46444">
    <property type="entry name" value="DCD (DEVELOPMENT AND CELL DEATH) DOMAIN PROTEIN-RELATED"/>
    <property type="match status" value="1"/>
</dbReference>
<sequence length="407" mass="47118">MVKRKKHEKNDGSAGKSRERPTPPGSAPSKKIRKDKSERSGSRVDKEKGKEKRVDKEKGKEKGEEKGKVTQEKSSGFIFLCSGKTKPECFRHRVFGMPKGKIEAVEKIKPGAKLFLFDFDLKLLYGVYKATSSGGLNLIREAFRGAFPSQVKFKIDRDCLPLPERTFKQAIKENYDSKGKFASELNSKQVRKLIMMFRPVKVQAPLQYVEDRQPPHRTQRPSSEDPYLARQLPYAPPPPIESRYIHQGSLDSNELYMHHERPPPLMELRRVRLPPFPRDDPYYRGPLIDSPQIDNLRARYPDNSAPLVRYRMVPEIIPRDEHHARDQRFLTARELVEVARADHAEELYYAERPTNRATPQSSYLTSSTYENPNHSYNETLKLWKKKKKKKHIAPHPSKRELAKCASF</sequence>
<dbReference type="SMART" id="SM00767">
    <property type="entry name" value="DCD"/>
    <property type="match status" value="1"/>
</dbReference>
<feature type="compositionally biased region" description="Basic and acidic residues" evidence="1">
    <location>
        <begin position="8"/>
        <end position="21"/>
    </location>
</feature>
<feature type="compositionally biased region" description="Basic and acidic residues" evidence="1">
    <location>
        <begin position="35"/>
        <end position="69"/>
    </location>
</feature>
<dbReference type="Proteomes" id="UP000092600">
    <property type="component" value="Unassembled WGS sequence"/>
</dbReference>
<feature type="region of interest" description="Disordered" evidence="1">
    <location>
        <begin position="207"/>
        <end position="230"/>
    </location>
</feature>
<feature type="region of interest" description="Disordered" evidence="1">
    <location>
        <begin position="1"/>
        <end position="69"/>
    </location>
</feature>
<accession>A0A199UFL2</accession>
<dbReference type="InterPro" id="IPR013989">
    <property type="entry name" value="Dev_and_cell_death_domain"/>
</dbReference>
<evidence type="ECO:0000259" key="2">
    <source>
        <dbReference type="PROSITE" id="PS51222"/>
    </source>
</evidence>
<organism evidence="3 4">
    <name type="scientific">Ananas comosus</name>
    <name type="common">Pineapple</name>
    <name type="synonym">Ananas ananas</name>
    <dbReference type="NCBI Taxonomy" id="4615"/>
    <lineage>
        <taxon>Eukaryota</taxon>
        <taxon>Viridiplantae</taxon>
        <taxon>Streptophyta</taxon>
        <taxon>Embryophyta</taxon>
        <taxon>Tracheophyta</taxon>
        <taxon>Spermatophyta</taxon>
        <taxon>Magnoliopsida</taxon>
        <taxon>Liliopsida</taxon>
        <taxon>Poales</taxon>
        <taxon>Bromeliaceae</taxon>
        <taxon>Bromelioideae</taxon>
        <taxon>Ananas</taxon>
    </lineage>
</organism>
<evidence type="ECO:0000256" key="1">
    <source>
        <dbReference type="SAM" id="MobiDB-lite"/>
    </source>
</evidence>
<comment type="caution">
    <text evidence="3">The sequence shown here is derived from an EMBL/GenBank/DDBJ whole genome shotgun (WGS) entry which is preliminary data.</text>
</comment>
<dbReference type="EMBL" id="LSRQ01008350">
    <property type="protein sequence ID" value="OAY63355.1"/>
    <property type="molecule type" value="Genomic_DNA"/>
</dbReference>
<gene>
    <name evidence="3" type="ORF">ACMD2_12535</name>
</gene>
<proteinExistence type="predicted"/>
<evidence type="ECO:0000313" key="3">
    <source>
        <dbReference type="EMBL" id="OAY63355.1"/>
    </source>
</evidence>
<dbReference type="Pfam" id="PF10539">
    <property type="entry name" value="Dev_Cell_Death"/>
    <property type="match status" value="1"/>
</dbReference>